<proteinExistence type="predicted"/>
<dbReference type="RefSeq" id="WP_153318641.1">
    <property type="nucleotide sequence ID" value="NZ_WISP01000172.1"/>
</dbReference>
<accession>A0A6A7ZWN6</accession>
<gene>
    <name evidence="1" type="ORF">GHK45_23490</name>
</gene>
<dbReference type="EMBL" id="WISP01000172">
    <property type="protein sequence ID" value="MQW06579.1"/>
    <property type="molecule type" value="Genomic_DNA"/>
</dbReference>
<name>A0A6A7ZWN6_RHIML</name>
<reference evidence="1" key="1">
    <citation type="journal article" date="2013" name="Genome Biol.">
        <title>Comparative genomics of the core and accessory genomes of 48 Sinorhizobium strains comprising five genospecies.</title>
        <authorList>
            <person name="Sugawara M."/>
            <person name="Epstein B."/>
            <person name="Badgley B.D."/>
            <person name="Unno T."/>
            <person name="Xu L."/>
            <person name="Reese J."/>
            <person name="Gyaneshwar P."/>
            <person name="Denny R."/>
            <person name="Mudge J."/>
            <person name="Bharti A.K."/>
            <person name="Farmer A.D."/>
            <person name="May G.D."/>
            <person name="Woodward J.E."/>
            <person name="Medigue C."/>
            <person name="Vallenet D."/>
            <person name="Lajus A."/>
            <person name="Rouy Z."/>
            <person name="Martinez-Vaz B."/>
            <person name="Tiffin P."/>
            <person name="Young N.D."/>
            <person name="Sadowsky M.J."/>
        </authorList>
    </citation>
    <scope>NUCLEOTIDE SEQUENCE</scope>
    <source>
        <strain evidence="1">M30</strain>
    </source>
</reference>
<dbReference type="AlphaFoldDB" id="A0A6A7ZWN6"/>
<comment type="caution">
    <text evidence="1">The sequence shown here is derived from an EMBL/GenBank/DDBJ whole genome shotgun (WGS) entry which is preliminary data.</text>
</comment>
<organism evidence="1">
    <name type="scientific">Rhizobium meliloti</name>
    <name type="common">Ensifer meliloti</name>
    <name type="synonym">Sinorhizobium meliloti</name>
    <dbReference type="NCBI Taxonomy" id="382"/>
    <lineage>
        <taxon>Bacteria</taxon>
        <taxon>Pseudomonadati</taxon>
        <taxon>Pseudomonadota</taxon>
        <taxon>Alphaproteobacteria</taxon>
        <taxon>Hyphomicrobiales</taxon>
        <taxon>Rhizobiaceae</taxon>
        <taxon>Sinorhizobium/Ensifer group</taxon>
        <taxon>Sinorhizobium</taxon>
    </lineage>
</organism>
<sequence>MANLRFSAQIAAWADKVPEAVEAVFKESTKEIVREMQTPRGAGGRMRVDTGFLRASLMASTAAMPSINPAAQPVEGGAYTYNDGQIEAVIAGAAVGDTLYFGYTAAYAGHREYGANGQPPDAFVRLAVQNWGMTVDRTAKKVKAAFGL</sequence>
<evidence type="ECO:0000313" key="1">
    <source>
        <dbReference type="EMBL" id="MQW06579.1"/>
    </source>
</evidence>
<protein>
    <submittedName>
        <fullName evidence="1">HK97 gp10 family phage protein</fullName>
    </submittedName>
</protein>